<evidence type="ECO:0000256" key="1">
    <source>
        <dbReference type="SAM" id="Phobius"/>
    </source>
</evidence>
<organism evidence="2 3">
    <name type="scientific">Rhodococcus sovatensis</name>
    <dbReference type="NCBI Taxonomy" id="1805840"/>
    <lineage>
        <taxon>Bacteria</taxon>
        <taxon>Bacillati</taxon>
        <taxon>Actinomycetota</taxon>
        <taxon>Actinomycetes</taxon>
        <taxon>Mycobacteriales</taxon>
        <taxon>Nocardiaceae</taxon>
        <taxon>Rhodococcus</taxon>
    </lineage>
</organism>
<proteinExistence type="predicted"/>
<reference evidence="2 3" key="1">
    <citation type="submission" date="2024-03" db="EMBL/GenBank/DDBJ databases">
        <title>Natural products discovery in diverse microorganisms through a two-stage MS feature dereplication strategy.</title>
        <authorList>
            <person name="Zhang R."/>
        </authorList>
    </citation>
    <scope>NUCLEOTIDE SEQUENCE [LARGE SCALE GENOMIC DNA]</scope>
    <source>
        <strain evidence="2 3">18930</strain>
    </source>
</reference>
<dbReference type="RefSeq" id="WP_338888516.1">
    <property type="nucleotide sequence ID" value="NZ_CP147846.1"/>
</dbReference>
<dbReference type="Proteomes" id="UP001432000">
    <property type="component" value="Chromosome"/>
</dbReference>
<evidence type="ECO:0000313" key="2">
    <source>
        <dbReference type="EMBL" id="WXG68360.1"/>
    </source>
</evidence>
<keyword evidence="3" id="KW-1185">Reference proteome</keyword>
<evidence type="ECO:0008006" key="4">
    <source>
        <dbReference type="Google" id="ProtNLM"/>
    </source>
</evidence>
<accession>A0ABZ2PJE7</accession>
<sequence>MLIATTAAVLAVVLHTAAALLAARENYGRRLPTMSGSYPVRPARRVRRVQTVGWILSLVSAVQFGNIYWLSQPWLSVAIAIAVLLFVNGAPSLIVSLAHNYRLSTGAGPDVSPLR</sequence>
<gene>
    <name evidence="2" type="ORF">WDS16_24720</name>
</gene>
<dbReference type="EMBL" id="CP147846">
    <property type="protein sequence ID" value="WXG68360.1"/>
    <property type="molecule type" value="Genomic_DNA"/>
</dbReference>
<evidence type="ECO:0000313" key="3">
    <source>
        <dbReference type="Proteomes" id="UP001432000"/>
    </source>
</evidence>
<protein>
    <recommendedName>
        <fullName evidence="4">SdpI/YhfL protein family protein</fullName>
    </recommendedName>
</protein>
<name>A0ABZ2PJE7_9NOCA</name>
<keyword evidence="1" id="KW-0812">Transmembrane</keyword>
<keyword evidence="1" id="KW-0472">Membrane</keyword>
<keyword evidence="1" id="KW-1133">Transmembrane helix</keyword>
<feature type="transmembrane region" description="Helical" evidence="1">
    <location>
        <begin position="51"/>
        <end position="70"/>
    </location>
</feature>
<feature type="transmembrane region" description="Helical" evidence="1">
    <location>
        <begin position="77"/>
        <end position="98"/>
    </location>
</feature>